<comment type="similarity">
    <text evidence="6">Belongs to the CoaE family.</text>
</comment>
<comment type="similarity">
    <text evidence="1">In the N-terminal section; belongs to the CoaE family.</text>
</comment>
<dbReference type="Pfam" id="PF04229">
    <property type="entry name" value="GrpB"/>
    <property type="match status" value="1"/>
</dbReference>
<comment type="pathway">
    <text evidence="6">Cofactor biosynthesis; coenzyme A biosynthesis; CoA from (R)-pantothenate: step 5/5.</text>
</comment>
<comment type="subcellular location">
    <subcellularLocation>
        <location evidence="6">Cytoplasm</location>
    </subcellularLocation>
</comment>
<keyword evidence="9" id="KW-1185">Reference proteome</keyword>
<dbReference type="InterPro" id="IPR007344">
    <property type="entry name" value="GrpB/CoaE"/>
</dbReference>
<dbReference type="HAMAP" id="MF_00376">
    <property type="entry name" value="Dephospho_CoA_kinase"/>
    <property type="match status" value="1"/>
</dbReference>
<dbReference type="EC" id="2.7.1.24" evidence="6 7"/>
<evidence type="ECO:0000256" key="7">
    <source>
        <dbReference type="NCBIfam" id="TIGR00152"/>
    </source>
</evidence>
<proteinExistence type="inferred from homology"/>
<dbReference type="PANTHER" id="PTHR10695">
    <property type="entry name" value="DEPHOSPHO-COA KINASE-RELATED"/>
    <property type="match status" value="1"/>
</dbReference>
<keyword evidence="5 6" id="KW-0067">ATP-binding</keyword>
<comment type="caution">
    <text evidence="8">The sequence shown here is derived from an EMBL/GenBank/DDBJ whole genome shotgun (WGS) entry which is preliminary data.</text>
</comment>
<dbReference type="InterPro" id="IPR001977">
    <property type="entry name" value="Depp_CoAkinase"/>
</dbReference>
<evidence type="ECO:0000256" key="5">
    <source>
        <dbReference type="ARBA" id="ARBA00022840"/>
    </source>
</evidence>
<evidence type="ECO:0000256" key="2">
    <source>
        <dbReference type="ARBA" id="ARBA00011058"/>
    </source>
</evidence>
<keyword evidence="6" id="KW-0173">Coenzyme A biosynthesis</keyword>
<dbReference type="NCBIfam" id="TIGR00152">
    <property type="entry name" value="dephospho-CoA kinase"/>
    <property type="match status" value="1"/>
</dbReference>
<dbReference type="InterPro" id="IPR027417">
    <property type="entry name" value="P-loop_NTPase"/>
</dbReference>
<keyword evidence="4 6" id="KW-0547">Nucleotide-binding</keyword>
<dbReference type="Proteomes" id="UP000764837">
    <property type="component" value="Unassembled WGS sequence"/>
</dbReference>
<reference evidence="8 9" key="1">
    <citation type="submission" date="2021-01" db="EMBL/GenBank/DDBJ databases">
        <title>Sequencing the genomes of 1000 actinobacteria strains.</title>
        <authorList>
            <person name="Klenk H.-P."/>
        </authorList>
    </citation>
    <scope>NUCLEOTIDE SEQUENCE [LARGE SCALE GENOMIC DNA]</scope>
    <source>
        <strain evidence="8 9">DSM 100204</strain>
    </source>
</reference>
<dbReference type="Gene3D" id="3.40.50.300">
    <property type="entry name" value="P-loop containing nucleotide triphosphate hydrolases"/>
    <property type="match status" value="1"/>
</dbReference>
<comment type="catalytic activity">
    <reaction evidence="6">
        <text>3'-dephospho-CoA + ATP = ADP + CoA + H(+)</text>
        <dbReference type="Rhea" id="RHEA:18245"/>
        <dbReference type="ChEBI" id="CHEBI:15378"/>
        <dbReference type="ChEBI" id="CHEBI:30616"/>
        <dbReference type="ChEBI" id="CHEBI:57287"/>
        <dbReference type="ChEBI" id="CHEBI:57328"/>
        <dbReference type="ChEBI" id="CHEBI:456216"/>
        <dbReference type="EC" id="2.7.1.24"/>
    </reaction>
</comment>
<dbReference type="PANTHER" id="PTHR10695:SF46">
    <property type="entry name" value="BIFUNCTIONAL COENZYME A SYNTHASE-RELATED"/>
    <property type="match status" value="1"/>
</dbReference>
<evidence type="ECO:0000256" key="1">
    <source>
        <dbReference type="ARBA" id="ARBA00008826"/>
    </source>
</evidence>
<dbReference type="EMBL" id="JAFBBP010000001">
    <property type="protein sequence ID" value="MBM7489834.1"/>
    <property type="molecule type" value="Genomic_DNA"/>
</dbReference>
<evidence type="ECO:0000256" key="4">
    <source>
        <dbReference type="ARBA" id="ARBA00022741"/>
    </source>
</evidence>
<evidence type="ECO:0000256" key="3">
    <source>
        <dbReference type="ARBA" id="ARBA00022490"/>
    </source>
</evidence>
<dbReference type="PROSITE" id="PS51219">
    <property type="entry name" value="DPCK"/>
    <property type="match status" value="1"/>
</dbReference>
<keyword evidence="6 8" id="KW-0808">Transferase</keyword>
<protein>
    <recommendedName>
        <fullName evidence="6 7">Dephospho-CoA kinase</fullName>
        <ecNumber evidence="6 7">2.7.1.24</ecNumber>
    </recommendedName>
    <alternativeName>
        <fullName evidence="6">Dephosphocoenzyme A kinase</fullName>
    </alternativeName>
</protein>
<dbReference type="Gene3D" id="3.30.460.10">
    <property type="entry name" value="Beta Polymerase, domain 2"/>
    <property type="match status" value="1"/>
</dbReference>
<evidence type="ECO:0000256" key="6">
    <source>
        <dbReference type="HAMAP-Rule" id="MF_00376"/>
    </source>
</evidence>
<evidence type="ECO:0000313" key="8">
    <source>
        <dbReference type="EMBL" id="MBM7489834.1"/>
    </source>
</evidence>
<dbReference type="Pfam" id="PF01121">
    <property type="entry name" value="CoaE"/>
    <property type="match status" value="1"/>
</dbReference>
<dbReference type="SUPFAM" id="SSF52540">
    <property type="entry name" value="P-loop containing nucleoside triphosphate hydrolases"/>
    <property type="match status" value="1"/>
</dbReference>
<keyword evidence="3 6" id="KW-0963">Cytoplasm</keyword>
<evidence type="ECO:0000313" key="9">
    <source>
        <dbReference type="Proteomes" id="UP000764837"/>
    </source>
</evidence>
<dbReference type="InterPro" id="IPR043519">
    <property type="entry name" value="NT_sf"/>
</dbReference>
<name>A0ABS2LPJ9_9ACTN</name>
<feature type="binding site" evidence="6">
    <location>
        <begin position="79"/>
        <end position="84"/>
    </location>
    <ligand>
        <name>ATP</name>
        <dbReference type="ChEBI" id="CHEBI:30616"/>
    </ligand>
</feature>
<comment type="function">
    <text evidence="6">Catalyzes the phosphorylation of the 3'-hydroxyl group of dephosphocoenzyme A to form coenzyme A.</text>
</comment>
<sequence>MEWITRGGWRGRTCWAGPGGPGRGRAGAGAVLGRAGRGGLGWAGLAAGLVSTSVVGLPAWPMIRLTGRVLRVGLTGGIGSGKSAVAARLVERGAVLIDADRVAREVVAPGTEGLAEVVAAFSDVVLDADGALDRAALGAVVFADEAARRRLEAITHPRVRARTAELAAAAAPDAIVVNDVPLLVEVGLAPTYHLVIVVETAVTTRLDRLARDRGMGRAEAERRIAAQTDDARRRAAADVVLSNDGSLAALHDAVDALWQQRLLPYDDNLRERRVVPPGRVDLARTDASWPEQYARLAARIRHTLASDALRIDHIGSTAVPGLAAQDVIDVQVAVPSLTDADGALADRLANAGFPRVPGQWWDDPRPAGSGRWEKRLHGSADPARPVRLHVRVAGSPGWRYALLMRDHLRADPDQRAAYLQLKRDLVDSAPAGDSGTAGDPWFDEEYLRAEQWAAQTDWRP</sequence>
<dbReference type="NCBIfam" id="NF002879">
    <property type="entry name" value="PRK03333.1"/>
    <property type="match status" value="1"/>
</dbReference>
<gene>
    <name evidence="6" type="primary">coaE</name>
    <name evidence="8" type="ORF">JOD64_001056</name>
</gene>
<dbReference type="SUPFAM" id="SSF81301">
    <property type="entry name" value="Nucleotidyltransferase"/>
    <property type="match status" value="1"/>
</dbReference>
<keyword evidence="6 8" id="KW-0418">Kinase</keyword>
<organism evidence="8 9">
    <name type="scientific">Micromonospora luteifusca</name>
    <dbReference type="NCBI Taxonomy" id="709860"/>
    <lineage>
        <taxon>Bacteria</taxon>
        <taxon>Bacillati</taxon>
        <taxon>Actinomycetota</taxon>
        <taxon>Actinomycetes</taxon>
        <taxon>Micromonosporales</taxon>
        <taxon>Micromonosporaceae</taxon>
        <taxon>Micromonospora</taxon>
    </lineage>
</organism>
<dbReference type="CDD" id="cd02022">
    <property type="entry name" value="DPCK"/>
    <property type="match status" value="1"/>
</dbReference>
<dbReference type="GO" id="GO:0004140">
    <property type="term" value="F:dephospho-CoA kinase activity"/>
    <property type="evidence" value="ECO:0007669"/>
    <property type="project" value="UniProtKB-EC"/>
</dbReference>
<accession>A0ABS2LPJ9</accession>
<comment type="similarity">
    <text evidence="2">In the C-terminal section; belongs to the UPF0157 (GrpB) family.</text>
</comment>